<organism evidence="2 3">
    <name type="scientific">Methylacidimicrobium tartarophylax</name>
    <dbReference type="NCBI Taxonomy" id="1041768"/>
    <lineage>
        <taxon>Bacteria</taxon>
        <taxon>Pseudomonadati</taxon>
        <taxon>Verrucomicrobiota</taxon>
        <taxon>Methylacidimicrobium</taxon>
    </lineage>
</organism>
<dbReference type="PANTHER" id="PTHR23419:SF8">
    <property type="entry name" value="FI09726P"/>
    <property type="match status" value="1"/>
</dbReference>
<evidence type="ECO:0000256" key="1">
    <source>
        <dbReference type="ARBA" id="ARBA00010169"/>
    </source>
</evidence>
<dbReference type="RefSeq" id="WP_142660542.1">
    <property type="nucleotide sequence ID" value="NZ_CABFVA020000093.1"/>
</dbReference>
<dbReference type="SUPFAM" id="SSF54913">
    <property type="entry name" value="GlnB-like"/>
    <property type="match status" value="1"/>
</dbReference>
<dbReference type="InterPro" id="IPR015867">
    <property type="entry name" value="N-reg_PII/ATP_PRibTrfase_C"/>
</dbReference>
<comment type="similarity">
    <text evidence="1">Belongs to the CutA family.</text>
</comment>
<evidence type="ECO:0000313" key="2">
    <source>
        <dbReference type="EMBL" id="VVM07397.1"/>
    </source>
</evidence>
<dbReference type="AlphaFoldDB" id="A0A5E6MCZ3"/>
<accession>A0A5E6MCZ3</accession>
<dbReference type="PANTHER" id="PTHR23419">
    <property type="entry name" value="DIVALENT CATION TOLERANCE CUTA-RELATED"/>
    <property type="match status" value="1"/>
</dbReference>
<reference evidence="2 3" key="1">
    <citation type="submission" date="2019-09" db="EMBL/GenBank/DDBJ databases">
        <authorList>
            <person name="Cremers G."/>
        </authorList>
    </citation>
    <scope>NUCLEOTIDE SEQUENCE [LARGE SCALE GENOMIC DNA]</scope>
    <source>
        <strain evidence="2">4A</strain>
    </source>
</reference>
<dbReference type="OrthoDB" id="37622at2"/>
<dbReference type="Pfam" id="PF03091">
    <property type="entry name" value="CutA1"/>
    <property type="match status" value="1"/>
</dbReference>
<protein>
    <submittedName>
        <fullName evidence="2">Divalent-cation tolerance protein CutA</fullName>
    </submittedName>
</protein>
<name>A0A5E6MCZ3_9BACT</name>
<sequence length="110" mass="12469">MKPLLVLITASSSEEGARLARALLEARAASCVNLLPGVRSFYWWRGKREEADEVLLLVKSAKERWDELQAVVRNTHSYECPEIVALSPEQVEERYLGWWTAEIAKPSVEA</sequence>
<dbReference type="InterPro" id="IPR011322">
    <property type="entry name" value="N-reg_PII-like_a/b"/>
</dbReference>
<keyword evidence="3" id="KW-1185">Reference proteome</keyword>
<proteinExistence type="inferred from homology"/>
<dbReference type="Proteomes" id="UP000334923">
    <property type="component" value="Unassembled WGS sequence"/>
</dbReference>
<dbReference type="GO" id="GO:0005507">
    <property type="term" value="F:copper ion binding"/>
    <property type="evidence" value="ECO:0007669"/>
    <property type="project" value="TreeGrafter"/>
</dbReference>
<evidence type="ECO:0000313" key="3">
    <source>
        <dbReference type="Proteomes" id="UP000334923"/>
    </source>
</evidence>
<dbReference type="InterPro" id="IPR004323">
    <property type="entry name" value="Ion_tolerance_CutA"/>
</dbReference>
<dbReference type="GO" id="GO:0010038">
    <property type="term" value="P:response to metal ion"/>
    <property type="evidence" value="ECO:0007669"/>
    <property type="project" value="InterPro"/>
</dbReference>
<dbReference type="Gene3D" id="3.30.70.120">
    <property type="match status" value="1"/>
</dbReference>
<gene>
    <name evidence="2" type="primary">cutA</name>
    <name evidence="2" type="ORF">MAMT_01735</name>
</gene>
<dbReference type="EMBL" id="CABFVA020000093">
    <property type="protein sequence ID" value="VVM07397.1"/>
    <property type="molecule type" value="Genomic_DNA"/>
</dbReference>